<organism evidence="2 3">
    <name type="scientific">Leadbetterella byssophila (strain DSM 17132 / JCM 16389 / KACC 11308 / NBRC 106382 / 4M15)</name>
    <dbReference type="NCBI Taxonomy" id="649349"/>
    <lineage>
        <taxon>Bacteria</taxon>
        <taxon>Pseudomonadati</taxon>
        <taxon>Bacteroidota</taxon>
        <taxon>Cytophagia</taxon>
        <taxon>Cytophagales</taxon>
        <taxon>Leadbetterellaceae</taxon>
        <taxon>Leadbetterella</taxon>
    </lineage>
</organism>
<proteinExistence type="predicted"/>
<keyword evidence="3" id="KW-1185">Reference proteome</keyword>
<dbReference type="Pfam" id="PF19783">
    <property type="entry name" value="DUF6268"/>
    <property type="match status" value="1"/>
</dbReference>
<reference key="1">
    <citation type="submission" date="2010-11" db="EMBL/GenBank/DDBJ databases">
        <title>The complete genome of Leadbetterella byssophila DSM 17132.</title>
        <authorList>
            <consortium name="US DOE Joint Genome Institute (JGI-PGF)"/>
            <person name="Lucas S."/>
            <person name="Copeland A."/>
            <person name="Lapidus A."/>
            <person name="Glavina del Rio T."/>
            <person name="Dalin E."/>
            <person name="Tice H."/>
            <person name="Bruce D."/>
            <person name="Goodwin L."/>
            <person name="Pitluck S."/>
            <person name="Kyrpides N."/>
            <person name="Mavromatis K."/>
            <person name="Ivanova N."/>
            <person name="Teshima H."/>
            <person name="Brettin T."/>
            <person name="Detter J.C."/>
            <person name="Han C."/>
            <person name="Tapia R."/>
            <person name="Land M."/>
            <person name="Hauser L."/>
            <person name="Markowitz V."/>
            <person name="Cheng J.-F."/>
            <person name="Hugenholtz P."/>
            <person name="Woyke T."/>
            <person name="Wu D."/>
            <person name="Tindall B."/>
            <person name="Pomrenke H.G."/>
            <person name="Brambilla E."/>
            <person name="Klenk H.-P."/>
            <person name="Eisen J.A."/>
        </authorList>
    </citation>
    <scope>NUCLEOTIDE SEQUENCE [LARGE SCALE GENOMIC DNA]</scope>
    <source>
        <strain>DSM 17132</strain>
    </source>
</reference>
<evidence type="ECO:0000313" key="2">
    <source>
        <dbReference type="EMBL" id="ADQ18278.1"/>
    </source>
</evidence>
<dbReference type="eggNOG" id="ENOG5032VZP">
    <property type="taxonomic scope" value="Bacteria"/>
</dbReference>
<protein>
    <recommendedName>
        <fullName evidence="1">DUF6268 domain-containing protein</fullName>
    </recommendedName>
</protein>
<evidence type="ECO:0000259" key="1">
    <source>
        <dbReference type="Pfam" id="PF19783"/>
    </source>
</evidence>
<sequence length="236" mass="27396">MFPIYKNAKHLIGGKWIYTHDQFSGLHPQLNRSLQGLDLNLLWKLALNENSSIQLGFLIGAFSDFNAGSKDVLRYRIVGNYTQRFSEALVAGVGTIYNHHFNAHMWIPIASVDWKLNNRWKVSGMLPIKPKISYIIKDKWNWVSEGAGHAETFKVKKAVIELTGWTLMSSLQYTFKKHHRFQAGIGLTLSQRLRYYQEPKEMKWKLYNFDIKANEEPLADLTTKGGRWNVEYTFLL</sequence>
<dbReference type="EMBL" id="CP002305">
    <property type="protein sequence ID" value="ADQ18278.1"/>
    <property type="molecule type" value="Genomic_DNA"/>
</dbReference>
<evidence type="ECO:0000313" key="3">
    <source>
        <dbReference type="Proteomes" id="UP000007435"/>
    </source>
</evidence>
<dbReference type="KEGG" id="lby:Lbys_2616"/>
<reference evidence="2 3" key="2">
    <citation type="journal article" date="2011" name="Stand. Genomic Sci.">
        <title>Complete genome sequence of Leadbetterella byssophila type strain (4M15).</title>
        <authorList>
            <person name="Abt B."/>
            <person name="Teshima H."/>
            <person name="Lucas S."/>
            <person name="Lapidus A."/>
            <person name="Del Rio T.G."/>
            <person name="Nolan M."/>
            <person name="Tice H."/>
            <person name="Cheng J.F."/>
            <person name="Pitluck S."/>
            <person name="Liolios K."/>
            <person name="Pagani I."/>
            <person name="Ivanova N."/>
            <person name="Mavromatis K."/>
            <person name="Pati A."/>
            <person name="Tapia R."/>
            <person name="Han C."/>
            <person name="Goodwin L."/>
            <person name="Chen A."/>
            <person name="Palaniappan K."/>
            <person name="Land M."/>
            <person name="Hauser L."/>
            <person name="Chang Y.J."/>
            <person name="Jeffries C.D."/>
            <person name="Rohde M."/>
            <person name="Goker M."/>
            <person name="Tindall B.J."/>
            <person name="Detter J.C."/>
            <person name="Woyke T."/>
            <person name="Bristow J."/>
            <person name="Eisen J.A."/>
            <person name="Markowitz V."/>
            <person name="Hugenholtz P."/>
            <person name="Klenk H.P."/>
            <person name="Kyrpides N.C."/>
        </authorList>
    </citation>
    <scope>NUCLEOTIDE SEQUENCE [LARGE SCALE GENOMIC DNA]</scope>
    <source>
        <strain evidence="3">DSM 17132 / JCM 16389 / KACC 11308 / NBRC 106382 / 4M15</strain>
    </source>
</reference>
<dbReference type="InterPro" id="IPR046235">
    <property type="entry name" value="DUF6268"/>
</dbReference>
<dbReference type="HOGENOM" id="CLU_942401_0_0_10"/>
<accession>E4RZN5</accession>
<gene>
    <name evidence="2" type="ordered locus">Lbys_2616</name>
</gene>
<dbReference type="Proteomes" id="UP000007435">
    <property type="component" value="Chromosome"/>
</dbReference>
<feature type="domain" description="DUF6268" evidence="1">
    <location>
        <begin position="32"/>
        <end position="196"/>
    </location>
</feature>
<name>E4RZN5_LEAB4</name>
<dbReference type="AlphaFoldDB" id="E4RZN5"/>
<dbReference type="TCDB" id="9.B.155.2.3">
    <property type="family name" value="the putative beta barrel porin-3 (bbp3) family"/>
</dbReference>